<feature type="region of interest" description="Disordered" evidence="1">
    <location>
        <begin position="177"/>
        <end position="230"/>
    </location>
</feature>
<dbReference type="PANTHER" id="PTHR43408:SF2">
    <property type="entry name" value="FMN REDUCTASE (NADPH)"/>
    <property type="match status" value="1"/>
</dbReference>
<protein>
    <submittedName>
        <fullName evidence="3">Oxidoreductase</fullName>
    </submittedName>
</protein>
<dbReference type="Pfam" id="PF03358">
    <property type="entry name" value="FMN_red"/>
    <property type="match status" value="1"/>
</dbReference>
<sequence length="230" mass="24095">MKKLAVVSAGVSHPSTSRHVADTIAAAVSSAVTGRGEALDTTTIEVRDYAADLARLMTSGISSGALDSVREELSASDGLVAVTPVFQASMSGLFKMFFDALDPEALTGMPAIIAATAGTARHSLVTEYAMRPLLTYMRAIVVPTSLFFATEDFGGTGFSSRASRAAAELADHMVRTHSSVEGLAQPSAPQPQRTRRSGVDPEEDFVPFSELLRGHTGGDAGEHTGDNPVR</sequence>
<dbReference type="Proteomes" id="UP000244754">
    <property type="component" value="Chromosome"/>
</dbReference>
<organism evidence="3 4">
    <name type="scientific">Corynebacterium liangguodongii</name>
    <dbReference type="NCBI Taxonomy" id="2079535"/>
    <lineage>
        <taxon>Bacteria</taxon>
        <taxon>Bacillati</taxon>
        <taxon>Actinomycetota</taxon>
        <taxon>Actinomycetes</taxon>
        <taxon>Mycobacteriales</taxon>
        <taxon>Corynebacteriaceae</taxon>
        <taxon>Corynebacterium</taxon>
    </lineage>
</organism>
<reference evidence="4" key="1">
    <citation type="submission" date="2018-01" db="EMBL/GenBank/DDBJ databases">
        <authorList>
            <person name="Li J."/>
        </authorList>
    </citation>
    <scope>NUCLEOTIDE SEQUENCE [LARGE SCALE GENOMIC DNA]</scope>
    <source>
        <strain evidence="4">2184</strain>
    </source>
</reference>
<evidence type="ECO:0000259" key="2">
    <source>
        <dbReference type="Pfam" id="PF03358"/>
    </source>
</evidence>
<dbReference type="NCBIfam" id="TIGR04037">
    <property type="entry name" value="LLM_duo_CE1759"/>
    <property type="match status" value="1"/>
</dbReference>
<dbReference type="GO" id="GO:0016491">
    <property type="term" value="F:oxidoreductase activity"/>
    <property type="evidence" value="ECO:0007669"/>
    <property type="project" value="InterPro"/>
</dbReference>
<evidence type="ECO:0000256" key="1">
    <source>
        <dbReference type="SAM" id="MobiDB-lite"/>
    </source>
</evidence>
<name>A0A2S0WEB4_9CORY</name>
<dbReference type="InterPro" id="IPR051814">
    <property type="entry name" value="NAD(P)H-dep_FMN_reductase"/>
</dbReference>
<dbReference type="AlphaFoldDB" id="A0A2S0WEB4"/>
<accession>A0A2S0WEB4</accession>
<dbReference type="PANTHER" id="PTHR43408">
    <property type="entry name" value="FMN REDUCTASE (NADPH)"/>
    <property type="match status" value="1"/>
</dbReference>
<dbReference type="EMBL" id="CP026948">
    <property type="protein sequence ID" value="AWB84111.1"/>
    <property type="molecule type" value="Genomic_DNA"/>
</dbReference>
<dbReference type="InterPro" id="IPR023932">
    <property type="entry name" value="CE1759_FMN_reduct"/>
</dbReference>
<feature type="domain" description="NADPH-dependent FMN reductase-like" evidence="2">
    <location>
        <begin position="3"/>
        <end position="149"/>
    </location>
</feature>
<dbReference type="OrthoDB" id="1643408at2"/>
<gene>
    <name evidence="3" type="ORF">C3E79_06140</name>
</gene>
<dbReference type="InterPro" id="IPR005025">
    <property type="entry name" value="FMN_Rdtase-like_dom"/>
</dbReference>
<proteinExistence type="predicted"/>
<dbReference type="Gene3D" id="3.40.50.360">
    <property type="match status" value="1"/>
</dbReference>
<dbReference type="InterPro" id="IPR029039">
    <property type="entry name" value="Flavoprotein-like_sf"/>
</dbReference>
<dbReference type="KEGG" id="clia:C3E79_06140"/>
<feature type="compositionally biased region" description="Basic and acidic residues" evidence="1">
    <location>
        <begin position="220"/>
        <end position="230"/>
    </location>
</feature>
<keyword evidence="4" id="KW-1185">Reference proteome</keyword>
<dbReference type="RefSeq" id="WP_108404120.1">
    <property type="nucleotide sequence ID" value="NZ_CP026948.1"/>
</dbReference>
<dbReference type="SUPFAM" id="SSF52218">
    <property type="entry name" value="Flavoproteins"/>
    <property type="match status" value="1"/>
</dbReference>
<evidence type="ECO:0000313" key="4">
    <source>
        <dbReference type="Proteomes" id="UP000244754"/>
    </source>
</evidence>
<evidence type="ECO:0000313" key="3">
    <source>
        <dbReference type="EMBL" id="AWB84111.1"/>
    </source>
</evidence>